<dbReference type="OrthoDB" id="10464699at2759"/>
<reference evidence="1 2" key="1">
    <citation type="submission" date="2013-09" db="EMBL/GenBank/DDBJ databases">
        <title>Corchorus capsularis genome sequencing.</title>
        <authorList>
            <person name="Alam M."/>
            <person name="Haque M.S."/>
            <person name="Islam M.S."/>
            <person name="Emdad E.M."/>
            <person name="Islam M.M."/>
            <person name="Ahmed B."/>
            <person name="Halim A."/>
            <person name="Hossen Q.M.M."/>
            <person name="Hossain M.Z."/>
            <person name="Ahmed R."/>
            <person name="Khan M.M."/>
            <person name="Islam R."/>
            <person name="Rashid M.M."/>
            <person name="Khan S.A."/>
            <person name="Rahman M.S."/>
            <person name="Alam M."/>
        </authorList>
    </citation>
    <scope>NUCLEOTIDE SEQUENCE [LARGE SCALE GENOMIC DNA]</scope>
    <source>
        <strain evidence="2">cv. CVL-1</strain>
        <tissue evidence="1">Whole seedling</tissue>
    </source>
</reference>
<dbReference type="Proteomes" id="UP000188268">
    <property type="component" value="Unassembled WGS sequence"/>
</dbReference>
<accession>A0A1R3IWS9</accession>
<sequence>MATGWGEADFCFPHLDPMILASNPASALSPDRSLENKINLAFDDGKKKNPMHPTRPDYTILQSQQMIKSQI</sequence>
<evidence type="ECO:0000313" key="1">
    <source>
        <dbReference type="EMBL" id="OMO87025.1"/>
    </source>
</evidence>
<keyword evidence="2" id="KW-1185">Reference proteome</keyword>
<dbReference type="Gramene" id="OMO87025">
    <property type="protein sequence ID" value="OMO87025"/>
    <property type="gene ID" value="CCACVL1_09312"/>
</dbReference>
<name>A0A1R3IWS9_COCAP</name>
<proteinExistence type="predicted"/>
<evidence type="ECO:0000313" key="2">
    <source>
        <dbReference type="Proteomes" id="UP000188268"/>
    </source>
</evidence>
<dbReference type="EMBL" id="AWWV01009338">
    <property type="protein sequence ID" value="OMO87025.1"/>
    <property type="molecule type" value="Genomic_DNA"/>
</dbReference>
<organism evidence="1 2">
    <name type="scientific">Corchorus capsularis</name>
    <name type="common">Jute</name>
    <dbReference type="NCBI Taxonomy" id="210143"/>
    <lineage>
        <taxon>Eukaryota</taxon>
        <taxon>Viridiplantae</taxon>
        <taxon>Streptophyta</taxon>
        <taxon>Embryophyta</taxon>
        <taxon>Tracheophyta</taxon>
        <taxon>Spermatophyta</taxon>
        <taxon>Magnoliopsida</taxon>
        <taxon>eudicotyledons</taxon>
        <taxon>Gunneridae</taxon>
        <taxon>Pentapetalae</taxon>
        <taxon>rosids</taxon>
        <taxon>malvids</taxon>
        <taxon>Malvales</taxon>
        <taxon>Malvaceae</taxon>
        <taxon>Grewioideae</taxon>
        <taxon>Apeibeae</taxon>
        <taxon>Corchorus</taxon>
    </lineage>
</organism>
<comment type="caution">
    <text evidence="1">The sequence shown here is derived from an EMBL/GenBank/DDBJ whole genome shotgun (WGS) entry which is preliminary data.</text>
</comment>
<dbReference type="AlphaFoldDB" id="A0A1R3IWS9"/>
<gene>
    <name evidence="1" type="ORF">CCACVL1_09312</name>
</gene>
<protein>
    <submittedName>
        <fullName evidence="1">Uncharacterized protein</fullName>
    </submittedName>
</protein>